<dbReference type="PRINTS" id="PR00113">
    <property type="entry name" value="ALKPHPHTASE"/>
</dbReference>
<dbReference type="GO" id="GO:0004035">
    <property type="term" value="F:alkaline phosphatase activity"/>
    <property type="evidence" value="ECO:0007669"/>
    <property type="project" value="TreeGrafter"/>
</dbReference>
<comment type="caution">
    <text evidence="11">The sequence shown here is derived from an EMBL/GenBank/DDBJ whole genome shotgun (WGS) entry which is preliminary data.</text>
</comment>
<feature type="active site" description="Phosphoserine intermediate" evidence="7">
    <location>
        <position position="75"/>
    </location>
</feature>
<evidence type="ECO:0000256" key="8">
    <source>
        <dbReference type="PIRSR" id="PIRSR601952-2"/>
    </source>
</evidence>
<feature type="binding site" evidence="8">
    <location>
        <position position="255"/>
    </location>
    <ligand>
        <name>Zn(2+)</name>
        <dbReference type="ChEBI" id="CHEBI:29105"/>
        <label>2</label>
    </ligand>
</feature>
<dbReference type="AlphaFoldDB" id="A0A917AJM7"/>
<feature type="binding site" evidence="8">
    <location>
        <position position="250"/>
    </location>
    <ligand>
        <name>Mg(2+)</name>
        <dbReference type="ChEBI" id="CHEBI:18420"/>
    </ligand>
</feature>
<keyword evidence="3 8" id="KW-0479">Metal-binding</keyword>
<evidence type="ECO:0000256" key="6">
    <source>
        <dbReference type="ARBA" id="ARBA00022842"/>
    </source>
</evidence>
<accession>A0A917AJM7</accession>
<comment type="cofactor">
    <cofactor evidence="8">
        <name>Mg(2+)</name>
        <dbReference type="ChEBI" id="CHEBI:18420"/>
    </cofactor>
    <text evidence="8">Binds 1 Mg(2+) ion.</text>
</comment>
<proteinExistence type="inferred from homology"/>
<keyword evidence="12" id="KW-1185">Reference proteome</keyword>
<feature type="binding site" evidence="8">
    <location>
        <position position="298"/>
    </location>
    <ligand>
        <name>Zn(2+)</name>
        <dbReference type="ChEBI" id="CHEBI:29105"/>
        <label>2</label>
    </ligand>
</feature>
<dbReference type="GO" id="GO:0046872">
    <property type="term" value="F:metal ion binding"/>
    <property type="evidence" value="ECO:0007669"/>
    <property type="project" value="UniProtKB-KW"/>
</dbReference>
<organism evidence="11 12">
    <name type="scientific">Priestia taiwanensis</name>
    <dbReference type="NCBI Taxonomy" id="1347902"/>
    <lineage>
        <taxon>Bacteria</taxon>
        <taxon>Bacillati</taxon>
        <taxon>Bacillota</taxon>
        <taxon>Bacilli</taxon>
        <taxon>Bacillales</taxon>
        <taxon>Bacillaceae</taxon>
        <taxon>Priestia</taxon>
    </lineage>
</organism>
<feature type="binding site" evidence="8">
    <location>
        <position position="35"/>
    </location>
    <ligand>
        <name>Zn(2+)</name>
        <dbReference type="ChEBI" id="CHEBI:29105"/>
        <label>2</label>
    </ligand>
</feature>
<feature type="binding site" evidence="8">
    <location>
        <position position="128"/>
    </location>
    <ligand>
        <name>Mg(2+)</name>
        <dbReference type="ChEBI" id="CHEBI:18420"/>
    </ligand>
</feature>
<evidence type="ECO:0000256" key="4">
    <source>
        <dbReference type="ARBA" id="ARBA00022801"/>
    </source>
</evidence>
<dbReference type="PANTHER" id="PTHR11596">
    <property type="entry name" value="ALKALINE PHOSPHATASE"/>
    <property type="match status" value="1"/>
</dbReference>
<keyword evidence="2" id="KW-0597">Phosphoprotein</keyword>
<dbReference type="RefSeq" id="WP_188386769.1">
    <property type="nucleotide sequence ID" value="NZ_BMFK01000001.1"/>
</dbReference>
<protein>
    <submittedName>
        <fullName evidence="11">Alkaline phosphatase</fullName>
    </submittedName>
</protein>
<evidence type="ECO:0000313" key="11">
    <source>
        <dbReference type="EMBL" id="GGE56803.1"/>
    </source>
</evidence>
<evidence type="ECO:0000256" key="3">
    <source>
        <dbReference type="ARBA" id="ARBA00022723"/>
    </source>
</evidence>
<dbReference type="InterPro" id="IPR001952">
    <property type="entry name" value="Alkaline_phosphatase"/>
</dbReference>
<evidence type="ECO:0000256" key="5">
    <source>
        <dbReference type="ARBA" id="ARBA00022833"/>
    </source>
</evidence>
<keyword evidence="6 8" id="KW-0460">Magnesium</keyword>
<dbReference type="InterPro" id="IPR018299">
    <property type="entry name" value="Alkaline_phosphatase_AS"/>
</dbReference>
<sequence length="427" mass="46936">MRKIIALCIMLCYFYTPHVQAEQSRVKNVILMIPDGFSTAYATNYRWYKGRNTVMDAFLVGMARTYSASSKVTDSAAAGTAMATGVKTTNGMISMSPDGKKLKTILEAAKEEKKATGLVVTATITHATPAVFAAHVPSRWKEEDIAPQMLQQQIDVLLGGGLAYFIPKKEGGESQTDLIDEAKKKGYTFVRNKHQLLAAQEEKVLGLFAEKDMAPELERDNTIEPSLAEMTSAALTKLSKHPQGFFLMVEGSQIDKAGHHHDAAWAMKDIEAFEDAVEKAIEFAKQDGETLVVVVGDHDTGGFSVGGYGKYEANPQLLHTVKKTGHSMMKEIERDENHAKEIIKHYTNISFSKKEVDAILRAEKEDIALNTAISKKLLLGWTSTVHTGVDVPVYAYGPGRELFRGLIQNTDVALHLAKLMGVSLQKT</sequence>
<dbReference type="Gene3D" id="3.40.720.10">
    <property type="entry name" value="Alkaline Phosphatase, subunit A"/>
    <property type="match status" value="1"/>
</dbReference>
<comment type="similarity">
    <text evidence="1 9">Belongs to the alkaline phosphatase family.</text>
</comment>
<evidence type="ECO:0000256" key="2">
    <source>
        <dbReference type="ARBA" id="ARBA00022553"/>
    </source>
</evidence>
<dbReference type="SUPFAM" id="SSF53649">
    <property type="entry name" value="Alkaline phosphatase-like"/>
    <property type="match status" value="1"/>
</dbReference>
<dbReference type="Pfam" id="PF00245">
    <property type="entry name" value="Alk_phosphatase"/>
    <property type="match status" value="1"/>
</dbReference>
<feature type="binding site" evidence="8">
    <location>
        <position position="297"/>
    </location>
    <ligand>
        <name>Zn(2+)</name>
        <dbReference type="ChEBI" id="CHEBI:29105"/>
        <label>2</label>
    </ligand>
</feature>
<reference evidence="11" key="2">
    <citation type="submission" date="2020-09" db="EMBL/GenBank/DDBJ databases">
        <authorList>
            <person name="Sun Q."/>
            <person name="Zhou Y."/>
        </authorList>
    </citation>
    <scope>NUCLEOTIDE SEQUENCE</scope>
    <source>
        <strain evidence="11">CGMCC 1.12698</strain>
    </source>
</reference>
<dbReference type="CDD" id="cd16012">
    <property type="entry name" value="ALP"/>
    <property type="match status" value="1"/>
</dbReference>
<evidence type="ECO:0000256" key="7">
    <source>
        <dbReference type="PIRSR" id="PIRSR601952-1"/>
    </source>
</evidence>
<keyword evidence="4" id="KW-0378">Hydrolase</keyword>
<feature type="binding site" evidence="8">
    <location>
        <position position="259"/>
    </location>
    <ligand>
        <name>Zn(2+)</name>
        <dbReference type="ChEBI" id="CHEBI:29105"/>
        <label>2</label>
    </ligand>
</feature>
<reference evidence="11" key="1">
    <citation type="journal article" date="2014" name="Int. J. Syst. Evol. Microbiol.">
        <title>Complete genome sequence of Corynebacterium casei LMG S-19264T (=DSM 44701T), isolated from a smear-ripened cheese.</title>
        <authorList>
            <consortium name="US DOE Joint Genome Institute (JGI-PGF)"/>
            <person name="Walter F."/>
            <person name="Albersmeier A."/>
            <person name="Kalinowski J."/>
            <person name="Ruckert C."/>
        </authorList>
    </citation>
    <scope>NUCLEOTIDE SEQUENCE</scope>
    <source>
        <strain evidence="11">CGMCC 1.12698</strain>
    </source>
</reference>
<dbReference type="SMART" id="SM00098">
    <property type="entry name" value="alkPPc"/>
    <property type="match status" value="1"/>
</dbReference>
<evidence type="ECO:0000256" key="1">
    <source>
        <dbReference type="ARBA" id="ARBA00005984"/>
    </source>
</evidence>
<keyword evidence="5 8" id="KW-0862">Zinc</keyword>
<comment type="cofactor">
    <cofactor evidence="8">
        <name>Zn(2+)</name>
        <dbReference type="ChEBI" id="CHEBI:29105"/>
    </cofactor>
    <text evidence="8">Binds 2 Zn(2+) ions.</text>
</comment>
<feature type="binding site" evidence="8">
    <location>
        <position position="386"/>
    </location>
    <ligand>
        <name>Zn(2+)</name>
        <dbReference type="ChEBI" id="CHEBI:29105"/>
        <label>2</label>
    </ligand>
</feature>
<keyword evidence="10" id="KW-0732">Signal</keyword>
<dbReference type="Proteomes" id="UP000605259">
    <property type="component" value="Unassembled WGS sequence"/>
</dbReference>
<dbReference type="EMBL" id="BMFK01000001">
    <property type="protein sequence ID" value="GGE56803.1"/>
    <property type="molecule type" value="Genomic_DNA"/>
</dbReference>
<dbReference type="PANTHER" id="PTHR11596:SF5">
    <property type="entry name" value="ALKALINE PHOSPHATASE"/>
    <property type="match status" value="1"/>
</dbReference>
<evidence type="ECO:0000256" key="10">
    <source>
        <dbReference type="SAM" id="SignalP"/>
    </source>
</evidence>
<feature type="binding site" evidence="8">
    <location>
        <position position="126"/>
    </location>
    <ligand>
        <name>Mg(2+)</name>
        <dbReference type="ChEBI" id="CHEBI:18420"/>
    </ligand>
</feature>
<feature type="binding site" evidence="8">
    <location>
        <position position="35"/>
    </location>
    <ligand>
        <name>Mg(2+)</name>
        <dbReference type="ChEBI" id="CHEBI:18420"/>
    </ligand>
</feature>
<feature type="signal peptide" evidence="10">
    <location>
        <begin position="1"/>
        <end position="21"/>
    </location>
</feature>
<name>A0A917AJM7_9BACI</name>
<gene>
    <name evidence="11" type="ORF">GCM10007140_03920</name>
</gene>
<feature type="chain" id="PRO_5038788929" evidence="10">
    <location>
        <begin position="22"/>
        <end position="427"/>
    </location>
</feature>
<dbReference type="Gene3D" id="1.10.60.40">
    <property type="match status" value="1"/>
</dbReference>
<evidence type="ECO:0000256" key="9">
    <source>
        <dbReference type="RuleBase" id="RU003946"/>
    </source>
</evidence>
<dbReference type="PROSITE" id="PS00123">
    <property type="entry name" value="ALKALINE_PHOSPHATASE"/>
    <property type="match status" value="1"/>
</dbReference>
<evidence type="ECO:0000313" key="12">
    <source>
        <dbReference type="Proteomes" id="UP000605259"/>
    </source>
</evidence>
<dbReference type="InterPro" id="IPR017850">
    <property type="entry name" value="Alkaline_phosphatase_core_sf"/>
</dbReference>